<name>A0A2W2CPQ3_9ACTN</name>
<dbReference type="AlphaFoldDB" id="A0A2W2CPQ3"/>
<reference evidence="1 2" key="1">
    <citation type="submission" date="2018-01" db="EMBL/GenBank/DDBJ databases">
        <title>Draft genome sequence of Salinispora sp. 13K206.</title>
        <authorList>
            <person name="Sahin N."/>
            <person name="Saygin H."/>
            <person name="Ay H."/>
        </authorList>
    </citation>
    <scope>NUCLEOTIDE SEQUENCE [LARGE SCALE GENOMIC DNA]</scope>
    <source>
        <strain evidence="1 2">13K206</strain>
    </source>
</reference>
<sequence length="121" mass="12828">MLHRPEEQHAEVSLSRRHRRGRLVPVLLTALLTAVAACTAEQGPTRPDNGERAAQADQALLALGELLDDNGALPVGQAQRMVAGLLQPLPGVEPWRVDGPASPALASLALRRVAQALPTLN</sequence>
<dbReference type="Proteomes" id="UP000248749">
    <property type="component" value="Unassembled WGS sequence"/>
</dbReference>
<feature type="non-terminal residue" evidence="1">
    <location>
        <position position="121"/>
    </location>
</feature>
<protein>
    <submittedName>
        <fullName evidence="1">Uncharacterized protein</fullName>
    </submittedName>
</protein>
<comment type="caution">
    <text evidence="1">The sequence shown here is derived from an EMBL/GenBank/DDBJ whole genome shotgun (WGS) entry which is preliminary data.</text>
</comment>
<evidence type="ECO:0000313" key="2">
    <source>
        <dbReference type="Proteomes" id="UP000248749"/>
    </source>
</evidence>
<keyword evidence="2" id="KW-1185">Reference proteome</keyword>
<organism evidence="1 2">
    <name type="scientific">Micromonospora deserti</name>
    <dbReference type="NCBI Taxonomy" id="2070366"/>
    <lineage>
        <taxon>Bacteria</taxon>
        <taxon>Bacillati</taxon>
        <taxon>Actinomycetota</taxon>
        <taxon>Actinomycetes</taxon>
        <taxon>Micromonosporales</taxon>
        <taxon>Micromonosporaceae</taxon>
        <taxon>Micromonospora</taxon>
    </lineage>
</organism>
<evidence type="ECO:0000313" key="1">
    <source>
        <dbReference type="EMBL" id="PZG01496.1"/>
    </source>
</evidence>
<accession>A0A2W2CPQ3</accession>
<gene>
    <name evidence="1" type="ORF">C1I99_06690</name>
</gene>
<proteinExistence type="predicted"/>
<dbReference type="EMBL" id="POUB01000027">
    <property type="protein sequence ID" value="PZG01496.1"/>
    <property type="molecule type" value="Genomic_DNA"/>
</dbReference>